<accession>C1FS31</accession>
<dbReference type="EMBL" id="CP001581">
    <property type="protein sequence ID" value="ACO85993.1"/>
    <property type="molecule type" value="Genomic_DNA"/>
</dbReference>
<evidence type="ECO:0000313" key="1">
    <source>
        <dbReference type="EMBL" id="ACO85993.1"/>
    </source>
</evidence>
<dbReference type="AlphaFoldDB" id="C1FS31"/>
<protein>
    <submittedName>
        <fullName evidence="1">Uncharacterized protein</fullName>
    </submittedName>
</protein>
<name>C1FS31_CLOBJ</name>
<dbReference type="Proteomes" id="UP000001374">
    <property type="component" value="Chromosome"/>
</dbReference>
<dbReference type="HOGENOM" id="CLU_3151108_0_0_9"/>
<organism evidence="1 2">
    <name type="scientific">Clostridium botulinum (strain Kyoto / Type A2)</name>
    <dbReference type="NCBI Taxonomy" id="536232"/>
    <lineage>
        <taxon>Bacteria</taxon>
        <taxon>Bacillati</taxon>
        <taxon>Bacillota</taxon>
        <taxon>Clostridia</taxon>
        <taxon>Eubacteriales</taxon>
        <taxon>Clostridiaceae</taxon>
        <taxon>Clostridium</taxon>
    </lineage>
</organism>
<dbReference type="KEGG" id="cby:CLM_2683"/>
<evidence type="ECO:0000313" key="2">
    <source>
        <dbReference type="Proteomes" id="UP000001374"/>
    </source>
</evidence>
<gene>
    <name evidence="1" type="ordered locus">CLM_2683</name>
</gene>
<reference evidence="1 2" key="1">
    <citation type="submission" date="2008-10" db="EMBL/GenBank/DDBJ databases">
        <title>Genome sequence of Clostridium botulinum A2 Kyoto.</title>
        <authorList>
            <person name="Shrivastava S."/>
            <person name="Brinkac L.M."/>
            <person name="Brown J.L."/>
            <person name="Bruce D."/>
            <person name="Detter C.C."/>
            <person name="Johnson E.A."/>
            <person name="Munk C.A."/>
            <person name="Smith L.A."/>
            <person name="Smith T.J."/>
            <person name="Sutton G."/>
            <person name="Brettin T.S."/>
        </authorList>
    </citation>
    <scope>NUCLEOTIDE SEQUENCE [LARGE SCALE GENOMIC DNA]</scope>
    <source>
        <strain evidence="2">Kyoto / Type A2</strain>
    </source>
</reference>
<proteinExistence type="predicted"/>
<sequence length="47" mass="5279">MKAEDIEVEVIMGKNTPNIITEALLKLYDNNAAEILGSDLNEFKKNK</sequence>
<dbReference type="RefSeq" id="WP_012705064.1">
    <property type="nucleotide sequence ID" value="NC_012563.1"/>
</dbReference>